<comment type="caution">
    <text evidence="2">The sequence shown here is derived from an EMBL/GenBank/DDBJ whole genome shotgun (WGS) entry which is preliminary data.</text>
</comment>
<feature type="signal peptide" evidence="1">
    <location>
        <begin position="1"/>
        <end position="21"/>
    </location>
</feature>
<keyword evidence="1" id="KW-0732">Signal</keyword>
<evidence type="ECO:0000313" key="3">
    <source>
        <dbReference type="Proteomes" id="UP000298681"/>
    </source>
</evidence>
<evidence type="ECO:0000256" key="1">
    <source>
        <dbReference type="SAM" id="SignalP"/>
    </source>
</evidence>
<gene>
    <name evidence="2" type="ORF">E4582_01815</name>
</gene>
<protein>
    <submittedName>
        <fullName evidence="2">Uncharacterized protein</fullName>
    </submittedName>
</protein>
<dbReference type="AlphaFoldDB" id="A0A4Z1RBT7"/>
<reference evidence="2 3" key="1">
    <citation type="submission" date="2019-01" db="EMBL/GenBank/DDBJ databases">
        <authorList>
            <person name="Zhang S."/>
        </authorList>
    </citation>
    <scope>NUCLEOTIDE SEQUENCE [LARGE SCALE GENOMIC DNA]</scope>
    <source>
        <strain evidence="2 3">1626</strain>
    </source>
</reference>
<keyword evidence="3" id="KW-1185">Reference proteome</keyword>
<sequence length="162" mass="17582">MKTINNVLLAACLALPLAACQKEEAPQQVERAAVPAPTTEDSASWRTYLQDQVPRHMEGITNQPFIYLVPGESTEDFEGNYERLLDKARLDLQRGIIRGNLLAYAGPNPARVADLVVAAFEGIPEGSMQGVRVVYLGSPAETARVEAAVAPAGVEYRFVEAK</sequence>
<accession>A0A4Z1RBT7</accession>
<dbReference type="EMBL" id="SPUH01000001">
    <property type="protein sequence ID" value="TKS53633.1"/>
    <property type="molecule type" value="Genomic_DNA"/>
</dbReference>
<organism evidence="2 3">
    <name type="scientific">Luteimonas yindakuii</name>
    <dbReference type="NCBI Taxonomy" id="2565782"/>
    <lineage>
        <taxon>Bacteria</taxon>
        <taxon>Pseudomonadati</taxon>
        <taxon>Pseudomonadota</taxon>
        <taxon>Gammaproteobacteria</taxon>
        <taxon>Lysobacterales</taxon>
        <taxon>Lysobacteraceae</taxon>
        <taxon>Luteimonas</taxon>
    </lineage>
</organism>
<name>A0A4Z1RBT7_9GAMM</name>
<dbReference type="RefSeq" id="WP_134673019.1">
    <property type="nucleotide sequence ID" value="NZ_SPUH01000001.1"/>
</dbReference>
<dbReference type="Proteomes" id="UP000298681">
    <property type="component" value="Unassembled WGS sequence"/>
</dbReference>
<evidence type="ECO:0000313" key="2">
    <source>
        <dbReference type="EMBL" id="TKS53633.1"/>
    </source>
</evidence>
<proteinExistence type="predicted"/>
<feature type="chain" id="PRO_5021493462" evidence="1">
    <location>
        <begin position="22"/>
        <end position="162"/>
    </location>
</feature>